<dbReference type="GO" id="GO:0000976">
    <property type="term" value="F:transcription cis-regulatory region binding"/>
    <property type="evidence" value="ECO:0007669"/>
    <property type="project" value="TreeGrafter"/>
</dbReference>
<dbReference type="Gene3D" id="1.10.357.10">
    <property type="entry name" value="Tetracycline Repressor, domain 2"/>
    <property type="match status" value="1"/>
</dbReference>
<dbReference type="InterPro" id="IPR009057">
    <property type="entry name" value="Homeodomain-like_sf"/>
</dbReference>
<dbReference type="InterPro" id="IPR050109">
    <property type="entry name" value="HTH-type_TetR-like_transc_reg"/>
</dbReference>
<feature type="DNA-binding region" description="H-T-H motif" evidence="4">
    <location>
        <begin position="37"/>
        <end position="56"/>
    </location>
</feature>
<evidence type="ECO:0000256" key="3">
    <source>
        <dbReference type="ARBA" id="ARBA00023163"/>
    </source>
</evidence>
<dbReference type="AlphaFoldDB" id="A0A1H9HI75"/>
<dbReference type="EMBL" id="FOGB01000005">
    <property type="protein sequence ID" value="SEQ62035.1"/>
    <property type="molecule type" value="Genomic_DNA"/>
</dbReference>
<dbReference type="PANTHER" id="PTHR30055:SF234">
    <property type="entry name" value="HTH-TYPE TRANSCRIPTIONAL REGULATOR BETI"/>
    <property type="match status" value="1"/>
</dbReference>
<dbReference type="Proteomes" id="UP000198749">
    <property type="component" value="Unassembled WGS sequence"/>
</dbReference>
<accession>A0A1H9HI75</accession>
<dbReference type="PANTHER" id="PTHR30055">
    <property type="entry name" value="HTH-TYPE TRANSCRIPTIONAL REGULATOR RUTR"/>
    <property type="match status" value="1"/>
</dbReference>
<dbReference type="GO" id="GO:0003700">
    <property type="term" value="F:DNA-binding transcription factor activity"/>
    <property type="evidence" value="ECO:0007669"/>
    <property type="project" value="TreeGrafter"/>
</dbReference>
<sequence length="207" mass="23672">MKPTAPLQHNYHHGDLYQSLLLTATEMIAEGGTESLSMRKLADRVGVSRTAPYHHFKDKNALLCAIAEQGFERVETLLQEVRTSASSAPLATTFTQYVHTYIALAYQHREQYDLMFGREIWRNGTPTNSLLERSRQHFKSWLSWIEQLCQQNVIQTGDSVLRTAQVYWATLHGLCRLLNDGIYTEQSQLEEMANTAVNMMLKHQTAV</sequence>
<evidence type="ECO:0000313" key="7">
    <source>
        <dbReference type="Proteomes" id="UP000198749"/>
    </source>
</evidence>
<dbReference type="STRING" id="355243.SAMN03080615_02161"/>
<feature type="domain" description="HTH tetR-type" evidence="5">
    <location>
        <begin position="14"/>
        <end position="74"/>
    </location>
</feature>
<keyword evidence="2 4" id="KW-0238">DNA-binding</keyword>
<dbReference type="SUPFAM" id="SSF48498">
    <property type="entry name" value="Tetracyclin repressor-like, C-terminal domain"/>
    <property type="match status" value="1"/>
</dbReference>
<evidence type="ECO:0000313" key="6">
    <source>
        <dbReference type="EMBL" id="SEQ62035.1"/>
    </source>
</evidence>
<dbReference type="InterPro" id="IPR025996">
    <property type="entry name" value="MT1864/Rv1816-like_C"/>
</dbReference>
<keyword evidence="3" id="KW-0804">Transcription</keyword>
<dbReference type="InterPro" id="IPR001647">
    <property type="entry name" value="HTH_TetR"/>
</dbReference>
<dbReference type="InterPro" id="IPR036271">
    <property type="entry name" value="Tet_transcr_reg_TetR-rel_C_sf"/>
</dbReference>
<protein>
    <submittedName>
        <fullName evidence="6">Transcriptional regulator, TetR family</fullName>
    </submittedName>
</protein>
<proteinExistence type="predicted"/>
<keyword evidence="7" id="KW-1185">Reference proteome</keyword>
<organism evidence="6 7">
    <name type="scientific">Amphritea atlantica</name>
    <dbReference type="NCBI Taxonomy" id="355243"/>
    <lineage>
        <taxon>Bacteria</taxon>
        <taxon>Pseudomonadati</taxon>
        <taxon>Pseudomonadota</taxon>
        <taxon>Gammaproteobacteria</taxon>
        <taxon>Oceanospirillales</taxon>
        <taxon>Oceanospirillaceae</taxon>
        <taxon>Amphritea</taxon>
    </lineage>
</organism>
<dbReference type="OrthoDB" id="5293556at2"/>
<evidence type="ECO:0000256" key="4">
    <source>
        <dbReference type="PROSITE-ProRule" id="PRU00335"/>
    </source>
</evidence>
<dbReference type="Pfam" id="PF00440">
    <property type="entry name" value="TetR_N"/>
    <property type="match status" value="1"/>
</dbReference>
<name>A0A1H9HI75_9GAMM</name>
<evidence type="ECO:0000256" key="2">
    <source>
        <dbReference type="ARBA" id="ARBA00023125"/>
    </source>
</evidence>
<dbReference type="RefSeq" id="WP_091357734.1">
    <property type="nucleotide sequence ID" value="NZ_AP025284.1"/>
</dbReference>
<reference evidence="7" key="1">
    <citation type="submission" date="2016-10" db="EMBL/GenBank/DDBJ databases">
        <authorList>
            <person name="Varghese N."/>
            <person name="Submissions S."/>
        </authorList>
    </citation>
    <scope>NUCLEOTIDE SEQUENCE [LARGE SCALE GENOMIC DNA]</scope>
    <source>
        <strain evidence="7">DSM 18887</strain>
    </source>
</reference>
<evidence type="ECO:0000259" key="5">
    <source>
        <dbReference type="PROSITE" id="PS50977"/>
    </source>
</evidence>
<evidence type="ECO:0000256" key="1">
    <source>
        <dbReference type="ARBA" id="ARBA00023015"/>
    </source>
</evidence>
<dbReference type="SUPFAM" id="SSF46689">
    <property type="entry name" value="Homeodomain-like"/>
    <property type="match status" value="1"/>
</dbReference>
<keyword evidence="1" id="KW-0805">Transcription regulation</keyword>
<dbReference type="PRINTS" id="PR00455">
    <property type="entry name" value="HTHTETR"/>
</dbReference>
<dbReference type="Pfam" id="PF13305">
    <property type="entry name" value="TetR_C_33"/>
    <property type="match status" value="1"/>
</dbReference>
<gene>
    <name evidence="6" type="ORF">SAMN03080615_02161</name>
</gene>
<dbReference type="PROSITE" id="PS50977">
    <property type="entry name" value="HTH_TETR_2"/>
    <property type="match status" value="1"/>
</dbReference>